<name>A0A0G4GFA5_9ALVE</name>
<reference evidence="1" key="1">
    <citation type="submission" date="2014-11" db="EMBL/GenBank/DDBJ databases">
        <authorList>
            <person name="Otto D Thomas"/>
            <person name="Naeem Raeece"/>
        </authorList>
    </citation>
    <scope>NUCLEOTIDE SEQUENCE</scope>
</reference>
<sequence>MIDYDCFSCGFAGLGCWGAVTAEEGAFSGGLATAEGEAEEGDGPVAAFAFAKTGFSPLEIGGALLFVAAGACEARTRNCRQRATALA</sequence>
<evidence type="ECO:0000313" key="1">
    <source>
        <dbReference type="EMBL" id="CEM28207.1"/>
    </source>
</evidence>
<accession>A0A0G4GFA5</accession>
<proteinExistence type="predicted"/>
<dbReference type="AlphaFoldDB" id="A0A0G4GFA5"/>
<organism evidence="1">
    <name type="scientific">Chromera velia CCMP2878</name>
    <dbReference type="NCBI Taxonomy" id="1169474"/>
    <lineage>
        <taxon>Eukaryota</taxon>
        <taxon>Sar</taxon>
        <taxon>Alveolata</taxon>
        <taxon>Colpodellida</taxon>
        <taxon>Chromeraceae</taxon>
        <taxon>Chromera</taxon>
    </lineage>
</organism>
<gene>
    <name evidence="1" type="ORF">Cvel_21631</name>
</gene>
<dbReference type="VEuPathDB" id="CryptoDB:Cvel_21631"/>
<dbReference type="EMBL" id="CDMZ01001154">
    <property type="protein sequence ID" value="CEM28207.1"/>
    <property type="molecule type" value="Genomic_DNA"/>
</dbReference>
<protein>
    <submittedName>
        <fullName evidence="1">Uncharacterized protein</fullName>
    </submittedName>
</protein>